<reference evidence="2 3" key="1">
    <citation type="submission" date="2020-12" db="EMBL/GenBank/DDBJ databases">
        <title>Concerted genomic and epigenomic changes stabilize Arabidopsis allopolyploids.</title>
        <authorList>
            <person name="Chen Z."/>
        </authorList>
    </citation>
    <scope>NUCLEOTIDE SEQUENCE [LARGE SCALE GENOMIC DNA]</scope>
    <source>
        <strain evidence="2">As9502</strain>
        <tissue evidence="2">Leaf</tissue>
    </source>
</reference>
<dbReference type="Pfam" id="PF08268">
    <property type="entry name" value="FBA_3"/>
    <property type="match status" value="1"/>
</dbReference>
<evidence type="ECO:0000313" key="2">
    <source>
        <dbReference type="EMBL" id="KAG7590392.1"/>
    </source>
</evidence>
<dbReference type="OrthoDB" id="10522078at2759"/>
<dbReference type="AlphaFoldDB" id="A0A8T2BXI8"/>
<organism evidence="2 3">
    <name type="scientific">Arabidopsis suecica</name>
    <name type="common">Swedish thale-cress</name>
    <name type="synonym">Cardaminopsis suecica</name>
    <dbReference type="NCBI Taxonomy" id="45249"/>
    <lineage>
        <taxon>Eukaryota</taxon>
        <taxon>Viridiplantae</taxon>
        <taxon>Streptophyta</taxon>
        <taxon>Embryophyta</taxon>
        <taxon>Tracheophyta</taxon>
        <taxon>Spermatophyta</taxon>
        <taxon>Magnoliopsida</taxon>
        <taxon>eudicotyledons</taxon>
        <taxon>Gunneridae</taxon>
        <taxon>Pentapetalae</taxon>
        <taxon>rosids</taxon>
        <taxon>malvids</taxon>
        <taxon>Brassicales</taxon>
        <taxon>Brassicaceae</taxon>
        <taxon>Camelineae</taxon>
        <taxon>Arabidopsis</taxon>
    </lineage>
</organism>
<name>A0A8T2BXI8_ARASU</name>
<feature type="domain" description="F-box associated beta-propeller type 3" evidence="1">
    <location>
        <begin position="47"/>
        <end position="205"/>
    </location>
</feature>
<proteinExistence type="predicted"/>
<protein>
    <submittedName>
        <fullName evidence="2">F-box associated domain type 3</fullName>
    </submittedName>
</protein>
<accession>A0A8T2BXI8</accession>
<evidence type="ECO:0000313" key="3">
    <source>
        <dbReference type="Proteomes" id="UP000694251"/>
    </source>
</evidence>
<evidence type="ECO:0000259" key="1">
    <source>
        <dbReference type="Pfam" id="PF08268"/>
    </source>
</evidence>
<dbReference type="Proteomes" id="UP000694251">
    <property type="component" value="Chromosome 7"/>
</dbReference>
<keyword evidence="3" id="KW-1185">Reference proteome</keyword>
<dbReference type="InterPro" id="IPR013187">
    <property type="entry name" value="F-box-assoc_dom_typ3"/>
</dbReference>
<dbReference type="EMBL" id="JAEFBJ010000007">
    <property type="protein sequence ID" value="KAG7590392.1"/>
    <property type="molecule type" value="Genomic_DNA"/>
</dbReference>
<comment type="caution">
    <text evidence="2">The sequence shown here is derived from an EMBL/GenBank/DDBJ whole genome shotgun (WGS) entry which is preliminary data.</text>
</comment>
<sequence length="211" mass="24874">MRFIRWDRVKYLGEESYANFLIFRFVMEYLMTEDGYTTFAYSNYDFSKNIIMMSFHIRTEDFRPILPPDGVDLNTGVWRFVKYQGEIALVDDEKGLIYEPNGDAYLQTWVRLRYSFKDWEMKRILIAKWRTYAHDPPNEYGYYSHFRGTVGTGELVFAPIRVTEDGSLDVILYDTTTQTFRKSSKVQLLGGGHEDRSVETFLDHVDCPVPI</sequence>
<gene>
    <name evidence="2" type="ORF">ISN44_As07g025610</name>
</gene>